<evidence type="ECO:0000313" key="3">
    <source>
        <dbReference type="Proteomes" id="UP000446768"/>
    </source>
</evidence>
<dbReference type="AlphaFoldDB" id="A0A7X2IK23"/>
<evidence type="ECO:0000313" key="2">
    <source>
        <dbReference type="EMBL" id="MRV71240.1"/>
    </source>
</evidence>
<evidence type="ECO:0000256" key="1">
    <source>
        <dbReference type="SAM" id="Phobius"/>
    </source>
</evidence>
<dbReference type="Pfam" id="PF12365">
    <property type="entry name" value="DUF3649"/>
    <property type="match status" value="1"/>
</dbReference>
<keyword evidence="1" id="KW-0472">Membrane</keyword>
<comment type="caution">
    <text evidence="2">The sequence shown here is derived from an EMBL/GenBank/DDBJ whole genome shotgun (WGS) entry which is preliminary data.</text>
</comment>
<proteinExistence type="predicted"/>
<dbReference type="EMBL" id="WKJJ01000003">
    <property type="protein sequence ID" value="MRV71240.1"/>
    <property type="molecule type" value="Genomic_DNA"/>
</dbReference>
<sequence length="89" mass="9020">MPRSPLVLATSRAVAAIVGGYAFASAAAALLAMLLPLPRADAVVTATLLSFALYAAAALRAFATPSAWRAWAELLLPALLMGLAARGLA</sequence>
<accession>A0A7X2IK23</accession>
<feature type="transmembrane region" description="Helical" evidence="1">
    <location>
        <begin position="12"/>
        <end position="35"/>
    </location>
</feature>
<keyword evidence="1" id="KW-0812">Transmembrane</keyword>
<keyword evidence="3" id="KW-1185">Reference proteome</keyword>
<dbReference type="RefSeq" id="WP_154371720.1">
    <property type="nucleotide sequence ID" value="NZ_WKJJ01000003.1"/>
</dbReference>
<gene>
    <name evidence="2" type="ORF">GJ700_05840</name>
</gene>
<dbReference type="InterPro" id="IPR022109">
    <property type="entry name" value="DUF3649"/>
</dbReference>
<protein>
    <submittedName>
        <fullName evidence="2">DUF3649 domain-containing protein</fullName>
    </submittedName>
</protein>
<feature type="transmembrane region" description="Helical" evidence="1">
    <location>
        <begin position="42"/>
        <end position="62"/>
    </location>
</feature>
<reference evidence="2 3" key="1">
    <citation type="submission" date="2019-11" db="EMBL/GenBank/DDBJ databases">
        <title>Novel species isolated from a subtropical stream in China.</title>
        <authorList>
            <person name="Lu H."/>
        </authorList>
    </citation>
    <scope>NUCLEOTIDE SEQUENCE [LARGE SCALE GENOMIC DNA]</scope>
    <source>
        <strain evidence="2 3">FT92W</strain>
    </source>
</reference>
<name>A0A7X2IK23_9BURK</name>
<keyword evidence="1" id="KW-1133">Transmembrane helix</keyword>
<organism evidence="2 3">
    <name type="scientific">Pseudoduganella rivuli</name>
    <dbReference type="NCBI Taxonomy" id="2666085"/>
    <lineage>
        <taxon>Bacteria</taxon>
        <taxon>Pseudomonadati</taxon>
        <taxon>Pseudomonadota</taxon>
        <taxon>Betaproteobacteria</taxon>
        <taxon>Burkholderiales</taxon>
        <taxon>Oxalobacteraceae</taxon>
        <taxon>Telluria group</taxon>
        <taxon>Pseudoduganella</taxon>
    </lineage>
</organism>
<dbReference type="Proteomes" id="UP000446768">
    <property type="component" value="Unassembled WGS sequence"/>
</dbReference>